<accession>A0A834TCS4</accession>
<protein>
    <submittedName>
        <fullName evidence="2">Uncharacterized protein</fullName>
    </submittedName>
</protein>
<keyword evidence="3" id="KW-1185">Reference proteome</keyword>
<comment type="caution">
    <text evidence="2">The sequence shown here is derived from an EMBL/GenBank/DDBJ whole genome shotgun (WGS) entry which is preliminary data.</text>
</comment>
<dbReference type="AlphaFoldDB" id="A0A834TCS4"/>
<feature type="region of interest" description="Disordered" evidence="1">
    <location>
        <begin position="1"/>
        <end position="27"/>
    </location>
</feature>
<name>A0A834TCS4_9FABA</name>
<evidence type="ECO:0000256" key="1">
    <source>
        <dbReference type="SAM" id="MobiDB-lite"/>
    </source>
</evidence>
<evidence type="ECO:0000313" key="3">
    <source>
        <dbReference type="Proteomes" id="UP000634136"/>
    </source>
</evidence>
<dbReference type="Proteomes" id="UP000634136">
    <property type="component" value="Unassembled WGS sequence"/>
</dbReference>
<organism evidence="2 3">
    <name type="scientific">Senna tora</name>
    <dbReference type="NCBI Taxonomy" id="362788"/>
    <lineage>
        <taxon>Eukaryota</taxon>
        <taxon>Viridiplantae</taxon>
        <taxon>Streptophyta</taxon>
        <taxon>Embryophyta</taxon>
        <taxon>Tracheophyta</taxon>
        <taxon>Spermatophyta</taxon>
        <taxon>Magnoliopsida</taxon>
        <taxon>eudicotyledons</taxon>
        <taxon>Gunneridae</taxon>
        <taxon>Pentapetalae</taxon>
        <taxon>rosids</taxon>
        <taxon>fabids</taxon>
        <taxon>Fabales</taxon>
        <taxon>Fabaceae</taxon>
        <taxon>Caesalpinioideae</taxon>
        <taxon>Cassia clade</taxon>
        <taxon>Senna</taxon>
    </lineage>
</organism>
<gene>
    <name evidence="2" type="ORF">G2W53_028708</name>
</gene>
<proteinExistence type="predicted"/>
<evidence type="ECO:0000313" key="2">
    <source>
        <dbReference type="EMBL" id="KAF7814739.1"/>
    </source>
</evidence>
<reference evidence="2" key="1">
    <citation type="submission" date="2020-09" db="EMBL/GenBank/DDBJ databases">
        <title>Genome-Enabled Discovery of Anthraquinone Biosynthesis in Senna tora.</title>
        <authorList>
            <person name="Kang S.-H."/>
            <person name="Pandey R.P."/>
            <person name="Lee C.-M."/>
            <person name="Sim J.-S."/>
            <person name="Jeong J.-T."/>
            <person name="Choi B.-S."/>
            <person name="Jung M."/>
            <person name="Ginzburg D."/>
            <person name="Zhao K."/>
            <person name="Won S.Y."/>
            <person name="Oh T.-J."/>
            <person name="Yu Y."/>
            <person name="Kim N.-H."/>
            <person name="Lee O.R."/>
            <person name="Lee T.-H."/>
            <person name="Bashyal P."/>
            <person name="Kim T.-S."/>
            <person name="Lee W.-H."/>
            <person name="Kawkins C."/>
            <person name="Kim C.-K."/>
            <person name="Kim J.S."/>
            <person name="Ahn B.O."/>
            <person name="Rhee S.Y."/>
            <person name="Sohng J.K."/>
        </authorList>
    </citation>
    <scope>NUCLEOTIDE SEQUENCE</scope>
    <source>
        <tissue evidence="2">Leaf</tissue>
    </source>
</reference>
<sequence length="27" mass="3245">MTLHLHTFDQSKMKIEEGEQREIEEGK</sequence>
<dbReference type="EMBL" id="JAAIUW010000009">
    <property type="protein sequence ID" value="KAF7814739.1"/>
    <property type="molecule type" value="Genomic_DNA"/>
</dbReference>